<organism evidence="1 2">
    <name type="scientific">Hirsutella rhossiliensis</name>
    <dbReference type="NCBI Taxonomy" id="111463"/>
    <lineage>
        <taxon>Eukaryota</taxon>
        <taxon>Fungi</taxon>
        <taxon>Dikarya</taxon>
        <taxon>Ascomycota</taxon>
        <taxon>Pezizomycotina</taxon>
        <taxon>Sordariomycetes</taxon>
        <taxon>Hypocreomycetidae</taxon>
        <taxon>Hypocreales</taxon>
        <taxon>Ophiocordycipitaceae</taxon>
        <taxon>Hirsutella</taxon>
    </lineage>
</organism>
<reference evidence="1" key="1">
    <citation type="submission" date="2021-09" db="EMBL/GenBank/DDBJ databases">
        <title>A high-quality genome of the endoparasitic fungus Hirsutella rhossiliensis with a comparison of Hirsutella genomes reveals transposable elements contributing to genome size variation.</title>
        <authorList>
            <person name="Lin R."/>
            <person name="Jiao Y."/>
            <person name="Sun X."/>
            <person name="Ling J."/>
            <person name="Xie B."/>
            <person name="Cheng X."/>
        </authorList>
    </citation>
    <scope>NUCLEOTIDE SEQUENCE</scope>
    <source>
        <strain evidence="1">HR02</strain>
    </source>
</reference>
<dbReference type="AlphaFoldDB" id="A0A9P8NA83"/>
<dbReference type="GeneID" id="68350617"/>
<dbReference type="RefSeq" id="XP_044726359.1">
    <property type="nucleotide sequence ID" value="XM_044859959.1"/>
</dbReference>
<dbReference type="Proteomes" id="UP000824596">
    <property type="component" value="Unassembled WGS sequence"/>
</dbReference>
<accession>A0A9P8NA83</accession>
<comment type="caution">
    <text evidence="1">The sequence shown here is derived from an EMBL/GenBank/DDBJ whole genome shotgun (WGS) entry which is preliminary data.</text>
</comment>
<evidence type="ECO:0000313" key="1">
    <source>
        <dbReference type="EMBL" id="KAH0968846.1"/>
    </source>
</evidence>
<proteinExistence type="predicted"/>
<keyword evidence="2" id="KW-1185">Reference proteome</keyword>
<protein>
    <submittedName>
        <fullName evidence="1">MULE transposase domain-containing protein</fullName>
    </submittedName>
</protein>
<gene>
    <name evidence="1" type="ORF">HRG_01488</name>
</gene>
<name>A0A9P8NA83_9HYPO</name>
<dbReference type="EMBL" id="JAIZPD010000001">
    <property type="protein sequence ID" value="KAH0968846.1"/>
    <property type="molecule type" value="Genomic_DNA"/>
</dbReference>
<evidence type="ECO:0000313" key="2">
    <source>
        <dbReference type="Proteomes" id="UP000824596"/>
    </source>
</evidence>
<sequence>MSTDYDAAARAALATAFPGTQLQLCTWHINKNIMKHSKRLWVGDFNDDGDERPILQEAAEAGHDPGRWRRQGAAKVSPSDFLKAFKTLMYAPNDEEFNTRWEGIKTDLSEQQRLLQIVENTYLPQRRQWAQPWRHITIVQSSEKPAAPLTRSGCHFIMKSLRKHHIKASSLYEHKYEPPRLPS</sequence>